<dbReference type="KEGG" id="nkf:Nkreftii_003631"/>
<dbReference type="PANTHER" id="PTHR33639">
    <property type="entry name" value="THIOL-DISULFIDE OXIDOREDUCTASE DCC"/>
    <property type="match status" value="1"/>
</dbReference>
<evidence type="ECO:0000313" key="2">
    <source>
        <dbReference type="Proteomes" id="UP000593737"/>
    </source>
</evidence>
<dbReference type="Proteomes" id="UP000593737">
    <property type="component" value="Chromosome"/>
</dbReference>
<organism evidence="1 2">
    <name type="scientific">Candidatus Nitrospira kreftii</name>
    <dbReference type="NCBI Taxonomy" id="2652173"/>
    <lineage>
        <taxon>Bacteria</taxon>
        <taxon>Pseudomonadati</taxon>
        <taxon>Nitrospirota</taxon>
        <taxon>Nitrospiria</taxon>
        <taxon>Nitrospirales</taxon>
        <taxon>Nitrospiraceae</taxon>
        <taxon>Nitrospira</taxon>
    </lineage>
</organism>
<evidence type="ECO:0008006" key="3">
    <source>
        <dbReference type="Google" id="ProtNLM"/>
    </source>
</evidence>
<name>A0A7S8FHD8_9BACT</name>
<protein>
    <recommendedName>
        <fullName evidence="3">Thiol-disulfide oxidoreductase DCC</fullName>
    </recommendedName>
</protein>
<dbReference type="Pfam" id="PF04134">
    <property type="entry name" value="DCC1-like"/>
    <property type="match status" value="1"/>
</dbReference>
<gene>
    <name evidence="1" type="ORF">Nkreftii_003631</name>
</gene>
<accession>A0A7S8FHD8</accession>
<dbReference type="GO" id="GO:0015035">
    <property type="term" value="F:protein-disulfide reductase activity"/>
    <property type="evidence" value="ECO:0007669"/>
    <property type="project" value="InterPro"/>
</dbReference>
<dbReference type="PANTHER" id="PTHR33639:SF2">
    <property type="entry name" value="DUF393 DOMAIN-CONTAINING PROTEIN"/>
    <property type="match status" value="1"/>
</dbReference>
<sequence length="144" mass="16969">MNYQLDPSAHEWTKYERLILFDGVCNWCNAWVTVTITHDPDGKFKFGTLQSEQAQRILHDLNLPATDYQSFLLLEVGHVYTKSTAALRVLRQLSRWWPLYYVCMLVPAPLRDVAYDFVARHRYQWMGRAATCRVPTQAERDRFV</sequence>
<reference evidence="1 2" key="1">
    <citation type="journal article" date="2020" name="ISME J.">
        <title>Enrichment and physiological characterization of a novel comammox Nitrospira indicates ammonium inhibition of complete nitrification.</title>
        <authorList>
            <person name="Sakoula D."/>
            <person name="Koch H."/>
            <person name="Frank J."/>
            <person name="Jetten M.S.M."/>
            <person name="van Kessel M.A.H.J."/>
            <person name="Lucker S."/>
        </authorList>
    </citation>
    <scope>NUCLEOTIDE SEQUENCE [LARGE SCALE GENOMIC DNA]</scope>
    <source>
        <strain evidence="1">Comreactor17</strain>
    </source>
</reference>
<evidence type="ECO:0000313" key="1">
    <source>
        <dbReference type="EMBL" id="QPD05857.1"/>
    </source>
</evidence>
<dbReference type="InterPro" id="IPR007263">
    <property type="entry name" value="DCC1-like"/>
</dbReference>
<proteinExistence type="predicted"/>
<dbReference type="AlphaFoldDB" id="A0A7S8FHD8"/>
<dbReference type="InterPro" id="IPR052927">
    <property type="entry name" value="DCC_oxidoreductase"/>
</dbReference>
<dbReference type="EMBL" id="CP047423">
    <property type="protein sequence ID" value="QPD05857.1"/>
    <property type="molecule type" value="Genomic_DNA"/>
</dbReference>